<dbReference type="InterPro" id="IPR046342">
    <property type="entry name" value="CBS_dom_sf"/>
</dbReference>
<keyword evidence="6 8" id="KW-0129">CBS domain</keyword>
<feature type="domain" description="CBS" evidence="11">
    <location>
        <begin position="272"/>
        <end position="329"/>
    </location>
</feature>
<keyword evidence="5 9" id="KW-1133">Transmembrane helix</keyword>
<sequence>MDYGNTWQLILLMVLLLLSGFFSASETALMSLSKIRVRHMMEEKIKRAEIINKFIKDPSRLLGAILLGNNLVNIAASALATSISIRFFPTSGIAIATVTMTILVLIFGEITPKSIAAQYPEKVSLKVIRPIALMVKILNPIVLVLTYTTNMFITTLGIKINKKQPFITEEELRTIVTVSQEEGVLEIEEKQMIHNVFEFGDLQIKDIMIQRTDIVALDVEASYQEVMEIVKDQQFSRYPVFKDGIDHIIGTLNTKDLVFLDINNENFSIENHIRKPFYTFEFKKISDVFKEMKKKWVHMAIVLDEYGGTAGIITIEDLIEEIVGDIQDEYDELDDEIKVVKENEYIVEGSTRINTVNEMLGIELESQDFDSIGGFIIGELGRLPRNGETIQYESIKITVECIERNRIQRIRIFT</sequence>
<dbReference type="Gene3D" id="3.30.465.10">
    <property type="match status" value="1"/>
</dbReference>
<evidence type="ECO:0000256" key="6">
    <source>
        <dbReference type="ARBA" id="ARBA00023122"/>
    </source>
</evidence>
<dbReference type="PANTHER" id="PTHR22777:SF17">
    <property type="entry name" value="UPF0053 PROTEIN SLL0260"/>
    <property type="match status" value="1"/>
</dbReference>
<evidence type="ECO:0000256" key="7">
    <source>
        <dbReference type="ARBA" id="ARBA00023136"/>
    </source>
</evidence>
<gene>
    <name evidence="13" type="ORF">SAMN05446037_1001376</name>
</gene>
<dbReference type="InterPro" id="IPR016169">
    <property type="entry name" value="FAD-bd_PCMH_sub2"/>
</dbReference>
<evidence type="ECO:0000256" key="4">
    <source>
        <dbReference type="ARBA" id="ARBA00022737"/>
    </source>
</evidence>
<keyword evidence="14" id="KW-1185">Reference proteome</keyword>
<evidence type="ECO:0000259" key="11">
    <source>
        <dbReference type="PROSITE" id="PS51371"/>
    </source>
</evidence>
<dbReference type="RefSeq" id="WP_089281209.1">
    <property type="nucleotide sequence ID" value="NZ_FZOJ01000001.1"/>
</dbReference>
<dbReference type="CDD" id="cd04590">
    <property type="entry name" value="CBS_pair_CorC_HlyC_assoc"/>
    <property type="match status" value="1"/>
</dbReference>
<dbReference type="SMART" id="SM01091">
    <property type="entry name" value="CorC_HlyC"/>
    <property type="match status" value="1"/>
</dbReference>
<evidence type="ECO:0000256" key="2">
    <source>
        <dbReference type="ARBA" id="ARBA00006337"/>
    </source>
</evidence>
<dbReference type="InterPro" id="IPR000644">
    <property type="entry name" value="CBS_dom"/>
</dbReference>
<dbReference type="PROSITE" id="PS51846">
    <property type="entry name" value="CNNM"/>
    <property type="match status" value="1"/>
</dbReference>
<dbReference type="AlphaFoldDB" id="A0A239A6J9"/>
<protein>
    <submittedName>
        <fullName evidence="13">Mg2+ and Co2+ transporter CorB, contains DUF21, CBS pair, and CorC-HlyC domains</fullName>
    </submittedName>
</protein>
<evidence type="ECO:0000256" key="8">
    <source>
        <dbReference type="PROSITE-ProRule" id="PRU00703"/>
    </source>
</evidence>
<proteinExistence type="inferred from homology"/>
<dbReference type="GO" id="GO:0050660">
    <property type="term" value="F:flavin adenine dinucleotide binding"/>
    <property type="evidence" value="ECO:0007669"/>
    <property type="project" value="InterPro"/>
</dbReference>
<evidence type="ECO:0000313" key="13">
    <source>
        <dbReference type="EMBL" id="SNR91247.1"/>
    </source>
</evidence>
<evidence type="ECO:0000256" key="1">
    <source>
        <dbReference type="ARBA" id="ARBA00004141"/>
    </source>
</evidence>
<dbReference type="Pfam" id="PF00571">
    <property type="entry name" value="CBS"/>
    <property type="match status" value="2"/>
</dbReference>
<dbReference type="InterPro" id="IPR005170">
    <property type="entry name" value="Transptr-assoc_dom"/>
</dbReference>
<feature type="transmembrane region" description="Helical" evidence="10">
    <location>
        <begin position="6"/>
        <end position="32"/>
    </location>
</feature>
<organism evidence="13 14">
    <name type="scientific">Anaerovirgula multivorans</name>
    <dbReference type="NCBI Taxonomy" id="312168"/>
    <lineage>
        <taxon>Bacteria</taxon>
        <taxon>Bacillati</taxon>
        <taxon>Bacillota</taxon>
        <taxon>Clostridia</taxon>
        <taxon>Peptostreptococcales</taxon>
        <taxon>Natronincolaceae</taxon>
        <taxon>Anaerovirgula</taxon>
    </lineage>
</organism>
<evidence type="ECO:0000256" key="10">
    <source>
        <dbReference type="SAM" id="Phobius"/>
    </source>
</evidence>
<dbReference type="InterPro" id="IPR036318">
    <property type="entry name" value="FAD-bd_PCMH-like_sf"/>
</dbReference>
<dbReference type="Pfam" id="PF01595">
    <property type="entry name" value="CNNM"/>
    <property type="match status" value="1"/>
</dbReference>
<dbReference type="PROSITE" id="PS51371">
    <property type="entry name" value="CBS"/>
    <property type="match status" value="2"/>
</dbReference>
<dbReference type="GO" id="GO:0005886">
    <property type="term" value="C:plasma membrane"/>
    <property type="evidence" value="ECO:0007669"/>
    <property type="project" value="TreeGrafter"/>
</dbReference>
<feature type="transmembrane region" description="Helical" evidence="10">
    <location>
        <begin position="91"/>
        <end position="110"/>
    </location>
</feature>
<evidence type="ECO:0000256" key="9">
    <source>
        <dbReference type="PROSITE-ProRule" id="PRU01193"/>
    </source>
</evidence>
<comment type="subcellular location">
    <subcellularLocation>
        <location evidence="1">Membrane</location>
        <topology evidence="1">Multi-pass membrane protein</topology>
    </subcellularLocation>
</comment>
<reference evidence="13 14" key="1">
    <citation type="submission" date="2017-06" db="EMBL/GenBank/DDBJ databases">
        <authorList>
            <person name="Kim H.J."/>
            <person name="Triplett B.A."/>
        </authorList>
    </citation>
    <scope>NUCLEOTIDE SEQUENCE [LARGE SCALE GENOMIC DNA]</scope>
    <source>
        <strain evidence="13 14">SCA</strain>
    </source>
</reference>
<feature type="transmembrane region" description="Helical" evidence="10">
    <location>
        <begin position="61"/>
        <end position="85"/>
    </location>
</feature>
<dbReference type="Proteomes" id="UP000198304">
    <property type="component" value="Unassembled WGS sequence"/>
</dbReference>
<evidence type="ECO:0000313" key="14">
    <source>
        <dbReference type="Proteomes" id="UP000198304"/>
    </source>
</evidence>
<dbReference type="SUPFAM" id="SSF56176">
    <property type="entry name" value="FAD-binding/transporter-associated domain-like"/>
    <property type="match status" value="1"/>
</dbReference>
<evidence type="ECO:0000256" key="5">
    <source>
        <dbReference type="ARBA" id="ARBA00022989"/>
    </source>
</evidence>
<keyword evidence="3 9" id="KW-0812">Transmembrane</keyword>
<evidence type="ECO:0000259" key="12">
    <source>
        <dbReference type="PROSITE" id="PS51846"/>
    </source>
</evidence>
<dbReference type="InterPro" id="IPR002550">
    <property type="entry name" value="CNNM"/>
</dbReference>
<dbReference type="Gene3D" id="3.10.580.10">
    <property type="entry name" value="CBS-domain"/>
    <property type="match status" value="1"/>
</dbReference>
<dbReference type="PANTHER" id="PTHR22777">
    <property type="entry name" value="HEMOLYSIN-RELATED"/>
    <property type="match status" value="1"/>
</dbReference>
<feature type="transmembrane region" description="Helical" evidence="10">
    <location>
        <begin position="131"/>
        <end position="153"/>
    </location>
</feature>
<name>A0A239A6J9_9FIRM</name>
<feature type="domain" description="CBS" evidence="11">
    <location>
        <begin position="208"/>
        <end position="269"/>
    </location>
</feature>
<evidence type="ECO:0000256" key="3">
    <source>
        <dbReference type="ARBA" id="ARBA00022692"/>
    </source>
</evidence>
<feature type="domain" description="CNNM transmembrane" evidence="12">
    <location>
        <begin position="1"/>
        <end position="189"/>
    </location>
</feature>
<accession>A0A239A6J9</accession>
<dbReference type="OrthoDB" id="9798188at2"/>
<keyword evidence="4" id="KW-0677">Repeat</keyword>
<dbReference type="EMBL" id="FZOJ01000001">
    <property type="protein sequence ID" value="SNR91247.1"/>
    <property type="molecule type" value="Genomic_DNA"/>
</dbReference>
<dbReference type="Pfam" id="PF03471">
    <property type="entry name" value="CorC_HlyC"/>
    <property type="match status" value="1"/>
</dbReference>
<dbReference type="SUPFAM" id="SSF54631">
    <property type="entry name" value="CBS-domain pair"/>
    <property type="match status" value="1"/>
</dbReference>
<dbReference type="FunFam" id="3.10.580.10:FF:000002">
    <property type="entry name" value="Magnesium/cobalt efflux protein CorC"/>
    <property type="match status" value="1"/>
</dbReference>
<dbReference type="InterPro" id="IPR044751">
    <property type="entry name" value="Ion_transp-like_CBS"/>
</dbReference>
<comment type="similarity">
    <text evidence="2">Belongs to the UPF0053 family.</text>
</comment>
<keyword evidence="7 9" id="KW-0472">Membrane</keyword>